<keyword evidence="4" id="KW-1185">Reference proteome</keyword>
<dbReference type="InterPro" id="IPR001810">
    <property type="entry name" value="F-box_dom"/>
</dbReference>
<dbReference type="AlphaFoldDB" id="A0A0C3QJZ6"/>
<gene>
    <name evidence="3" type="ORF">M407DRAFT_24056</name>
</gene>
<evidence type="ECO:0000313" key="4">
    <source>
        <dbReference type="Proteomes" id="UP000054248"/>
    </source>
</evidence>
<evidence type="ECO:0000259" key="2">
    <source>
        <dbReference type="PROSITE" id="PS50181"/>
    </source>
</evidence>
<evidence type="ECO:0000256" key="1">
    <source>
        <dbReference type="SAM" id="MobiDB-lite"/>
    </source>
</evidence>
<dbReference type="EMBL" id="KN823021">
    <property type="protein sequence ID" value="KIO26609.1"/>
    <property type="molecule type" value="Genomic_DNA"/>
</dbReference>
<sequence length="535" mass="59742">MSESTERGADTSTREPNENPTFDMELSPPVDSNRYPPPIQRIPPEILLEIVNHYIAPEPCLRDLVRLTLVCKRWSVIIQDAAFLWGTINADQGLAVVRQALRRAKDAPLDLTFNEKTAPMMRKDFFTSIGERTECWKSLSVDLTIRNWDFVLEDLEKGTAPSLEALRISAPDGVQQSRGMVTLFGGRPGPPQLKEITLVHVPINLVSLQLSGLRSLTLVGTATVSSTDILNIIIGSPAIEFIRLGCLESLTGVAQSQQILSRPDGVRNPPTQLTSLIHLSLDDIPIPFLHLVFSVIAAPQLRTLEVDCELVELAAAQVFLEALHHQIPNLARLTANVQMFEVYLSSYTQSRLVIGGVDIPWFMDEPPFTHSDGVLDQFCNRFGWHLEDLPLHLYTENLDPEEASRMEWFGRHLTVTKLTLYSDPYQGTALELVIPLFSRPTVSTPATWLLPQVEIFETNLVWGGGNTDIVEMIRNRHSAEGEKDGPAAPKPFREIWLSFGGKDPSIPPPVSTKFLREVQVVANGADVYWEKEKLP</sequence>
<dbReference type="Pfam" id="PF12937">
    <property type="entry name" value="F-box-like"/>
    <property type="match status" value="1"/>
</dbReference>
<dbReference type="Proteomes" id="UP000054248">
    <property type="component" value="Unassembled WGS sequence"/>
</dbReference>
<dbReference type="Gene3D" id="1.20.1280.50">
    <property type="match status" value="1"/>
</dbReference>
<protein>
    <recommendedName>
        <fullName evidence="2">F-box domain-containing protein</fullName>
    </recommendedName>
</protein>
<feature type="region of interest" description="Disordered" evidence="1">
    <location>
        <begin position="1"/>
        <end position="32"/>
    </location>
</feature>
<dbReference type="SUPFAM" id="SSF81383">
    <property type="entry name" value="F-box domain"/>
    <property type="match status" value="1"/>
</dbReference>
<reference evidence="4" key="2">
    <citation type="submission" date="2015-01" db="EMBL/GenBank/DDBJ databases">
        <title>Evolutionary Origins and Diversification of the Mycorrhizal Mutualists.</title>
        <authorList>
            <consortium name="DOE Joint Genome Institute"/>
            <consortium name="Mycorrhizal Genomics Consortium"/>
            <person name="Kohler A."/>
            <person name="Kuo A."/>
            <person name="Nagy L.G."/>
            <person name="Floudas D."/>
            <person name="Copeland A."/>
            <person name="Barry K.W."/>
            <person name="Cichocki N."/>
            <person name="Veneault-Fourrey C."/>
            <person name="LaButti K."/>
            <person name="Lindquist E.A."/>
            <person name="Lipzen A."/>
            <person name="Lundell T."/>
            <person name="Morin E."/>
            <person name="Murat C."/>
            <person name="Riley R."/>
            <person name="Ohm R."/>
            <person name="Sun H."/>
            <person name="Tunlid A."/>
            <person name="Henrissat B."/>
            <person name="Grigoriev I.V."/>
            <person name="Hibbett D.S."/>
            <person name="Martin F."/>
        </authorList>
    </citation>
    <scope>NUCLEOTIDE SEQUENCE [LARGE SCALE GENOMIC DNA]</scope>
    <source>
        <strain evidence="4">MUT 4182</strain>
    </source>
</reference>
<organism evidence="3 4">
    <name type="scientific">Tulasnella calospora MUT 4182</name>
    <dbReference type="NCBI Taxonomy" id="1051891"/>
    <lineage>
        <taxon>Eukaryota</taxon>
        <taxon>Fungi</taxon>
        <taxon>Dikarya</taxon>
        <taxon>Basidiomycota</taxon>
        <taxon>Agaricomycotina</taxon>
        <taxon>Agaricomycetes</taxon>
        <taxon>Cantharellales</taxon>
        <taxon>Tulasnellaceae</taxon>
        <taxon>Tulasnella</taxon>
    </lineage>
</organism>
<name>A0A0C3QJZ6_9AGAM</name>
<feature type="domain" description="F-box" evidence="2">
    <location>
        <begin position="36"/>
        <end position="88"/>
    </location>
</feature>
<dbReference type="Gene3D" id="3.80.10.10">
    <property type="entry name" value="Ribonuclease Inhibitor"/>
    <property type="match status" value="1"/>
</dbReference>
<feature type="compositionally biased region" description="Basic and acidic residues" evidence="1">
    <location>
        <begin position="1"/>
        <end position="17"/>
    </location>
</feature>
<dbReference type="PROSITE" id="PS50181">
    <property type="entry name" value="FBOX"/>
    <property type="match status" value="1"/>
</dbReference>
<accession>A0A0C3QJZ6</accession>
<dbReference type="InterPro" id="IPR032675">
    <property type="entry name" value="LRR_dom_sf"/>
</dbReference>
<dbReference type="InterPro" id="IPR036047">
    <property type="entry name" value="F-box-like_dom_sf"/>
</dbReference>
<dbReference type="OrthoDB" id="3213083at2759"/>
<dbReference type="SUPFAM" id="SSF52047">
    <property type="entry name" value="RNI-like"/>
    <property type="match status" value="1"/>
</dbReference>
<dbReference type="HOGENOM" id="CLU_034965_0_0_1"/>
<proteinExistence type="predicted"/>
<evidence type="ECO:0000313" key="3">
    <source>
        <dbReference type="EMBL" id="KIO26609.1"/>
    </source>
</evidence>
<reference evidence="3 4" key="1">
    <citation type="submission" date="2014-04" db="EMBL/GenBank/DDBJ databases">
        <authorList>
            <consortium name="DOE Joint Genome Institute"/>
            <person name="Kuo A."/>
            <person name="Girlanda M."/>
            <person name="Perotto S."/>
            <person name="Kohler A."/>
            <person name="Nagy L.G."/>
            <person name="Floudas D."/>
            <person name="Copeland A."/>
            <person name="Barry K.W."/>
            <person name="Cichocki N."/>
            <person name="Veneault-Fourrey C."/>
            <person name="LaButti K."/>
            <person name="Lindquist E.A."/>
            <person name="Lipzen A."/>
            <person name="Lundell T."/>
            <person name="Morin E."/>
            <person name="Murat C."/>
            <person name="Sun H."/>
            <person name="Tunlid A."/>
            <person name="Henrissat B."/>
            <person name="Grigoriev I.V."/>
            <person name="Hibbett D.S."/>
            <person name="Martin F."/>
            <person name="Nordberg H.P."/>
            <person name="Cantor M.N."/>
            <person name="Hua S.X."/>
        </authorList>
    </citation>
    <scope>NUCLEOTIDE SEQUENCE [LARGE SCALE GENOMIC DNA]</scope>
    <source>
        <strain evidence="3 4">MUT 4182</strain>
    </source>
</reference>